<dbReference type="OrthoDB" id="8858707at2"/>
<dbReference type="HOGENOM" id="CLU_062618_6_2_4"/>
<dbReference type="PANTHER" id="PTHR30136:SF35">
    <property type="entry name" value="HTH-TYPE TRANSCRIPTIONAL REGULATOR RV1719"/>
    <property type="match status" value="1"/>
</dbReference>
<organism evidence="6 7">
    <name type="scientific">Advenella kashmirensis W13003</name>
    <dbReference type="NCBI Taxonomy" id="1424334"/>
    <lineage>
        <taxon>Bacteria</taxon>
        <taxon>Pseudomonadati</taxon>
        <taxon>Pseudomonadota</taxon>
        <taxon>Betaproteobacteria</taxon>
        <taxon>Burkholderiales</taxon>
        <taxon>Alcaligenaceae</taxon>
    </lineage>
</organism>
<evidence type="ECO:0000256" key="2">
    <source>
        <dbReference type="ARBA" id="ARBA00023125"/>
    </source>
</evidence>
<dbReference type="InterPro" id="IPR036390">
    <property type="entry name" value="WH_DNA-bd_sf"/>
</dbReference>
<dbReference type="InterPro" id="IPR014757">
    <property type="entry name" value="Tscrpt_reg_IclR_C"/>
</dbReference>
<sequence length="253" mass="28159">MSMNDVKSAKRVLDILQFFARTREPASLSQIAASLGFPKSSCLALLDTLEGDGYAHQIAGRYYLTRRWLHEAKIVSAHDPLIQLLHPTLEGLCKELGETVLLAQRTGEQLVYLDVVEPDSTVRFTARVGQFKPLHCSASGRAILAGMPPDDRERLLARIKLDRYTENTILSLKRLRSLLKEETERGWHINFGEHQVDTLSVAASLVVFDTPYALVVGAPLTRARDQADEIGRTLARVCRDLSDPLNSSGRPQS</sequence>
<accession>V8QQ19</accession>
<dbReference type="Pfam" id="PF01614">
    <property type="entry name" value="IclR_C"/>
    <property type="match status" value="1"/>
</dbReference>
<name>V8QQ19_9BURK</name>
<dbReference type="InterPro" id="IPR029016">
    <property type="entry name" value="GAF-like_dom_sf"/>
</dbReference>
<dbReference type="STRING" id="1424334.W822_18525"/>
<dbReference type="GO" id="GO:0003700">
    <property type="term" value="F:DNA-binding transcription factor activity"/>
    <property type="evidence" value="ECO:0007669"/>
    <property type="project" value="TreeGrafter"/>
</dbReference>
<dbReference type="Gene3D" id="3.30.450.40">
    <property type="match status" value="1"/>
</dbReference>
<reference evidence="6 7" key="1">
    <citation type="journal article" date="2014" name="Genome Announc.">
        <title>Draft Genome Sequence of Advenella kashmirensis Strain W13003, a Polycyclic Aromatic Hydrocarbon-Degrading Bacterium.</title>
        <authorList>
            <person name="Wang X."/>
            <person name="Jin D."/>
            <person name="Zhou L."/>
            <person name="Wu L."/>
            <person name="An W."/>
            <person name="Zhao L."/>
        </authorList>
    </citation>
    <scope>NUCLEOTIDE SEQUENCE [LARGE SCALE GENOMIC DNA]</scope>
    <source>
        <strain evidence="6 7">W13003</strain>
    </source>
</reference>
<dbReference type="Proteomes" id="UP000018733">
    <property type="component" value="Unassembled WGS sequence"/>
</dbReference>
<evidence type="ECO:0000313" key="7">
    <source>
        <dbReference type="Proteomes" id="UP000018733"/>
    </source>
</evidence>
<dbReference type="AlphaFoldDB" id="V8QQ19"/>
<evidence type="ECO:0000259" key="4">
    <source>
        <dbReference type="PROSITE" id="PS51077"/>
    </source>
</evidence>
<dbReference type="Pfam" id="PF09339">
    <property type="entry name" value="HTH_IclR"/>
    <property type="match status" value="1"/>
</dbReference>
<dbReference type="PATRIC" id="fig|1424334.3.peg.3719"/>
<keyword evidence="3" id="KW-0804">Transcription</keyword>
<dbReference type="PROSITE" id="PS51078">
    <property type="entry name" value="ICLR_ED"/>
    <property type="match status" value="1"/>
</dbReference>
<proteinExistence type="predicted"/>
<evidence type="ECO:0000256" key="1">
    <source>
        <dbReference type="ARBA" id="ARBA00023015"/>
    </source>
</evidence>
<dbReference type="InterPro" id="IPR005471">
    <property type="entry name" value="Tscrpt_reg_IclR_N"/>
</dbReference>
<dbReference type="GO" id="GO:0045892">
    <property type="term" value="P:negative regulation of DNA-templated transcription"/>
    <property type="evidence" value="ECO:0007669"/>
    <property type="project" value="TreeGrafter"/>
</dbReference>
<evidence type="ECO:0008006" key="8">
    <source>
        <dbReference type="Google" id="ProtNLM"/>
    </source>
</evidence>
<dbReference type="PROSITE" id="PS51077">
    <property type="entry name" value="HTH_ICLR"/>
    <property type="match status" value="1"/>
</dbReference>
<dbReference type="Gene3D" id="1.10.10.10">
    <property type="entry name" value="Winged helix-like DNA-binding domain superfamily/Winged helix DNA-binding domain"/>
    <property type="match status" value="1"/>
</dbReference>
<feature type="domain" description="IclR-ED" evidence="5">
    <location>
        <begin position="67"/>
        <end position="247"/>
    </location>
</feature>
<keyword evidence="7" id="KW-1185">Reference proteome</keyword>
<gene>
    <name evidence="6" type="ORF">W822_18525</name>
</gene>
<comment type="caution">
    <text evidence="6">The sequence shown here is derived from an EMBL/GenBank/DDBJ whole genome shotgun (WGS) entry which is preliminary data.</text>
</comment>
<evidence type="ECO:0000313" key="6">
    <source>
        <dbReference type="EMBL" id="ETF01415.1"/>
    </source>
</evidence>
<dbReference type="PANTHER" id="PTHR30136">
    <property type="entry name" value="HELIX-TURN-HELIX TRANSCRIPTIONAL REGULATOR, ICLR FAMILY"/>
    <property type="match status" value="1"/>
</dbReference>
<dbReference type="EMBL" id="AYXT01000012">
    <property type="protein sequence ID" value="ETF01415.1"/>
    <property type="molecule type" value="Genomic_DNA"/>
</dbReference>
<dbReference type="GO" id="GO:0003677">
    <property type="term" value="F:DNA binding"/>
    <property type="evidence" value="ECO:0007669"/>
    <property type="project" value="UniProtKB-KW"/>
</dbReference>
<dbReference type="InterPro" id="IPR050707">
    <property type="entry name" value="HTH_MetabolicPath_Reg"/>
</dbReference>
<dbReference type="SMART" id="SM00346">
    <property type="entry name" value="HTH_ICLR"/>
    <property type="match status" value="1"/>
</dbReference>
<dbReference type="InterPro" id="IPR036388">
    <property type="entry name" value="WH-like_DNA-bd_sf"/>
</dbReference>
<protein>
    <recommendedName>
        <fullName evidence="8">IclR family transcriptional regulator</fullName>
    </recommendedName>
</protein>
<dbReference type="SUPFAM" id="SSF55781">
    <property type="entry name" value="GAF domain-like"/>
    <property type="match status" value="1"/>
</dbReference>
<keyword evidence="2" id="KW-0238">DNA-binding</keyword>
<feature type="domain" description="HTH iclR-type" evidence="4">
    <location>
        <begin position="6"/>
        <end position="66"/>
    </location>
</feature>
<keyword evidence="1" id="KW-0805">Transcription regulation</keyword>
<dbReference type="eggNOG" id="COG1414">
    <property type="taxonomic scope" value="Bacteria"/>
</dbReference>
<dbReference type="RefSeq" id="WP_024006637.1">
    <property type="nucleotide sequence ID" value="NZ_KI650981.1"/>
</dbReference>
<dbReference type="SUPFAM" id="SSF46785">
    <property type="entry name" value="Winged helix' DNA-binding domain"/>
    <property type="match status" value="1"/>
</dbReference>
<evidence type="ECO:0000259" key="5">
    <source>
        <dbReference type="PROSITE" id="PS51078"/>
    </source>
</evidence>
<evidence type="ECO:0000256" key="3">
    <source>
        <dbReference type="ARBA" id="ARBA00023163"/>
    </source>
</evidence>